<dbReference type="PRINTS" id="PR01217">
    <property type="entry name" value="PRICHEXTENSN"/>
</dbReference>
<feature type="region of interest" description="Disordered" evidence="4">
    <location>
        <begin position="415"/>
        <end position="599"/>
    </location>
</feature>
<comment type="similarity">
    <text evidence="1">Belongs to the strictosidine synthase family.</text>
</comment>
<proteinExistence type="inferred from homology"/>
<feature type="domain" description="Strictosidine synthase conserved region" evidence="6">
    <location>
        <begin position="167"/>
        <end position="253"/>
    </location>
</feature>
<dbReference type="OrthoDB" id="5307922at2759"/>
<dbReference type="EMBL" id="OU898282">
    <property type="protein sequence ID" value="CAG9838272.1"/>
    <property type="molecule type" value="Genomic_DNA"/>
</dbReference>
<protein>
    <recommendedName>
        <fullName evidence="6">Strictosidine synthase conserved region domain-containing protein</fullName>
    </recommendedName>
</protein>
<keyword evidence="8" id="KW-1185">Reference proteome</keyword>
<evidence type="ECO:0000256" key="4">
    <source>
        <dbReference type="SAM" id="MobiDB-lite"/>
    </source>
</evidence>
<reference evidence="7" key="1">
    <citation type="submission" date="2022-01" db="EMBL/GenBank/DDBJ databases">
        <authorList>
            <person name="King R."/>
        </authorList>
    </citation>
    <scope>NUCLEOTIDE SEQUENCE</scope>
</reference>
<feature type="compositionally biased region" description="Low complexity" evidence="4">
    <location>
        <begin position="443"/>
        <end position="467"/>
    </location>
</feature>
<keyword evidence="3" id="KW-0325">Glycoprotein</keyword>
<feature type="compositionally biased region" description="Pro residues" evidence="4">
    <location>
        <begin position="468"/>
        <end position="484"/>
    </location>
</feature>
<dbReference type="InterPro" id="IPR018119">
    <property type="entry name" value="Strictosidine_synth_cons-reg"/>
</dbReference>
<evidence type="ECO:0000313" key="8">
    <source>
        <dbReference type="Proteomes" id="UP001153709"/>
    </source>
</evidence>
<gene>
    <name evidence="7" type="ORF">DIABBA_LOCUS11182</name>
</gene>
<evidence type="ECO:0000256" key="1">
    <source>
        <dbReference type="ARBA" id="ARBA00009191"/>
    </source>
</evidence>
<evidence type="ECO:0000313" key="7">
    <source>
        <dbReference type="EMBL" id="CAG9838272.1"/>
    </source>
</evidence>
<dbReference type="Pfam" id="PF20067">
    <property type="entry name" value="SSL_N"/>
    <property type="match status" value="1"/>
</dbReference>
<feature type="compositionally biased region" description="Low complexity" evidence="4">
    <location>
        <begin position="559"/>
        <end position="579"/>
    </location>
</feature>
<keyword evidence="5" id="KW-0472">Membrane</keyword>
<keyword evidence="5" id="KW-0812">Transmembrane</keyword>
<feature type="compositionally biased region" description="Low complexity" evidence="4">
    <location>
        <begin position="485"/>
        <end position="545"/>
    </location>
</feature>
<evidence type="ECO:0000256" key="2">
    <source>
        <dbReference type="ARBA" id="ARBA00022553"/>
    </source>
</evidence>
<evidence type="ECO:0000256" key="3">
    <source>
        <dbReference type="ARBA" id="ARBA00023180"/>
    </source>
</evidence>
<accession>A0A9N9T9P5</accession>
<keyword evidence="5" id="KW-1133">Transmembrane helix</keyword>
<feature type="compositionally biased region" description="Basic and acidic residues" evidence="4">
    <location>
        <begin position="415"/>
        <end position="433"/>
    </location>
</feature>
<evidence type="ECO:0000259" key="6">
    <source>
        <dbReference type="Pfam" id="PF03088"/>
    </source>
</evidence>
<dbReference type="InterPro" id="IPR011042">
    <property type="entry name" value="6-blade_b-propeller_TolB-like"/>
</dbReference>
<feature type="transmembrane region" description="Helical" evidence="5">
    <location>
        <begin position="7"/>
        <end position="25"/>
    </location>
</feature>
<name>A0A9N9T9P5_DIABA</name>
<evidence type="ECO:0000256" key="5">
    <source>
        <dbReference type="SAM" id="Phobius"/>
    </source>
</evidence>
<dbReference type="PANTHER" id="PTHR10426">
    <property type="entry name" value="STRICTOSIDINE SYNTHASE-RELATED"/>
    <property type="match status" value="1"/>
</dbReference>
<dbReference type="AlphaFoldDB" id="A0A9N9T9P5"/>
<keyword evidence="2" id="KW-0597">Phosphoprotein</keyword>
<dbReference type="SUPFAM" id="SSF63829">
    <property type="entry name" value="Calcium-dependent phosphotriesterase"/>
    <property type="match status" value="1"/>
</dbReference>
<dbReference type="Pfam" id="PF03088">
    <property type="entry name" value="Str_synth"/>
    <property type="match status" value="1"/>
</dbReference>
<organism evidence="7 8">
    <name type="scientific">Diabrotica balteata</name>
    <name type="common">Banded cucumber beetle</name>
    <dbReference type="NCBI Taxonomy" id="107213"/>
    <lineage>
        <taxon>Eukaryota</taxon>
        <taxon>Metazoa</taxon>
        <taxon>Ecdysozoa</taxon>
        <taxon>Arthropoda</taxon>
        <taxon>Hexapoda</taxon>
        <taxon>Insecta</taxon>
        <taxon>Pterygota</taxon>
        <taxon>Neoptera</taxon>
        <taxon>Endopterygota</taxon>
        <taxon>Coleoptera</taxon>
        <taxon>Polyphaga</taxon>
        <taxon>Cucujiformia</taxon>
        <taxon>Chrysomeloidea</taxon>
        <taxon>Chrysomelidae</taxon>
        <taxon>Galerucinae</taxon>
        <taxon>Diabroticina</taxon>
        <taxon>Diabroticites</taxon>
        <taxon>Diabrotica</taxon>
    </lineage>
</organism>
<dbReference type="Gene3D" id="2.120.10.30">
    <property type="entry name" value="TolB, C-terminal domain"/>
    <property type="match status" value="1"/>
</dbReference>
<feature type="compositionally biased region" description="Basic and acidic residues" evidence="4">
    <location>
        <begin position="546"/>
        <end position="558"/>
    </location>
</feature>
<dbReference type="GO" id="GO:0012505">
    <property type="term" value="C:endomembrane system"/>
    <property type="evidence" value="ECO:0007669"/>
    <property type="project" value="TreeGrafter"/>
</dbReference>
<dbReference type="GO" id="GO:0016787">
    <property type="term" value="F:hydrolase activity"/>
    <property type="evidence" value="ECO:0007669"/>
    <property type="project" value="TreeGrafter"/>
</dbReference>
<sequence length="672" mass="73730">MGLVSCLGKTILFNVILVLLVLYLPNIPPDAEFTQSVKLPKPRALEGTLALNEKLQNAEILHKGKFVGPETFADFNGELYTGVDGGSIVKLVGDKVVPVAKTGKTCKGYHEEQICGRPLGMEFNKNGDLIVADAYYGILKVNVKTGTKEVLVSPDTKINGKKPRLFNSVSVASNGDIYWSDSSTKFPLYDLVFDVLSHPSGRLVQYDAKTKTNKVLIDNLHFANGVVLSENEDFVLVAESVRARVHRYYLKGPKKGTQEIFIDALPGIPDNLEKDGRGGFLVSLIENDDEENPAPLFLLSRFPLARKFVCRVFGIAQLAFETLDRYYPNELAQKAVHFIGHYSSMAGKLPSKRATVLRLSNSGEIVEALHTTNKNVYLMSEAYPFKDHLYLGSPGNDFIARVPLDSMGWTKPKTVAEPKVETKQVPKQEEAPKVKTTSPPPVKQETTTTTTTAKPPTKQTEAPKVKTTPPPPVKQQTTTPPPKPTTTTKPSTAQPTQAPKVKPTQAPKPQTTTPKPQTTQPPKAQPTKAPTQQTTQVPKAQPTQAPKKDSKPQPKKETVAPQQQTTPPSQKTTPPTKQQAPPPKQQTPPVETKKSEGSKAVPLKEPKVLFVVNHYSDRFALAIVPLLRNFTVMDIQSLYSIIAMLPSSRYVGLKPNLCTESFCRLGNVLVSV</sequence>
<dbReference type="PANTHER" id="PTHR10426:SF88">
    <property type="entry name" value="ADIPOCYTE PLASMA MEMBRANE-ASSOCIATED PROTEIN HEMOMUCIN-RELATED"/>
    <property type="match status" value="1"/>
</dbReference>
<dbReference type="Proteomes" id="UP001153709">
    <property type="component" value="Chromosome 7"/>
</dbReference>